<dbReference type="HOGENOM" id="CLU_2844745_0_0_10"/>
<dbReference type="KEGG" id="mtt:Ftrac_2033"/>
<keyword evidence="2" id="KW-1185">Reference proteome</keyword>
<proteinExistence type="predicted"/>
<evidence type="ECO:0000313" key="1">
    <source>
        <dbReference type="EMBL" id="ADR22018.1"/>
    </source>
</evidence>
<dbReference type="EMBL" id="CP002349">
    <property type="protein sequence ID" value="ADR22018.1"/>
    <property type="molecule type" value="Genomic_DNA"/>
</dbReference>
<dbReference type="AlphaFoldDB" id="E4TTW3"/>
<name>E4TTW3_MARTH</name>
<dbReference type="Proteomes" id="UP000008720">
    <property type="component" value="Chromosome"/>
</dbReference>
<sequence length="65" mass="7199">MIFRAQIGKTANDPSLLLFTCRMPSIALEIVTYCASFSVLESEGVEELKVHKSTLTTVIILKIIN</sequence>
<evidence type="ECO:0000313" key="2">
    <source>
        <dbReference type="Proteomes" id="UP000008720"/>
    </source>
</evidence>
<reference evidence="1 2" key="1">
    <citation type="journal article" date="2011" name="Stand. Genomic Sci.">
        <title>Complete genome sequence of Marivirga tractuosa type strain (H-43).</title>
        <authorList>
            <person name="Pagani I."/>
            <person name="Chertkov O."/>
            <person name="Lapidus A."/>
            <person name="Lucas S."/>
            <person name="Del Rio T.G."/>
            <person name="Tice H."/>
            <person name="Copeland A."/>
            <person name="Cheng J.F."/>
            <person name="Nolan M."/>
            <person name="Saunders E."/>
            <person name="Pitluck S."/>
            <person name="Held B."/>
            <person name="Goodwin L."/>
            <person name="Liolios K."/>
            <person name="Ovchinikova G."/>
            <person name="Ivanova N."/>
            <person name="Mavromatis K."/>
            <person name="Pati A."/>
            <person name="Chen A."/>
            <person name="Palaniappan K."/>
            <person name="Land M."/>
            <person name="Hauser L."/>
            <person name="Jeffries C.D."/>
            <person name="Detter J.C."/>
            <person name="Han C."/>
            <person name="Tapia R."/>
            <person name="Ngatchou-Djao O.D."/>
            <person name="Rohde M."/>
            <person name="Goker M."/>
            <person name="Spring S."/>
            <person name="Sikorski J."/>
            <person name="Woyke T."/>
            <person name="Bristow J."/>
            <person name="Eisen J.A."/>
            <person name="Markowitz V."/>
            <person name="Hugenholtz P."/>
            <person name="Klenk H.P."/>
            <person name="Kyrpides N.C."/>
        </authorList>
    </citation>
    <scope>NUCLEOTIDE SEQUENCE [LARGE SCALE GENOMIC DNA]</scope>
    <source>
        <strain evidence="2">ATCC 23168 / DSM 4126 / NBRC 15989 / NCIMB 1408 / VKM B-1430 / H-43</strain>
    </source>
</reference>
<protein>
    <submittedName>
        <fullName evidence="1">Uncharacterized protein</fullName>
    </submittedName>
</protein>
<organism evidence="1 2">
    <name type="scientific">Marivirga tractuosa (strain ATCC 23168 / DSM 4126 / NBRC 15989 / NCIMB 1408 / VKM B-1430 / H-43)</name>
    <name type="common">Microscilla tractuosa</name>
    <name type="synonym">Flexibacter tractuosus</name>
    <dbReference type="NCBI Taxonomy" id="643867"/>
    <lineage>
        <taxon>Bacteria</taxon>
        <taxon>Pseudomonadati</taxon>
        <taxon>Bacteroidota</taxon>
        <taxon>Cytophagia</taxon>
        <taxon>Cytophagales</taxon>
        <taxon>Marivirgaceae</taxon>
        <taxon>Marivirga</taxon>
    </lineage>
</organism>
<dbReference type="STRING" id="643867.Ftrac_2033"/>
<accession>E4TTW3</accession>
<gene>
    <name evidence="1" type="ordered locus">Ftrac_2033</name>
</gene>